<reference evidence="1 2" key="1">
    <citation type="submission" date="2016-07" db="EMBL/GenBank/DDBJ databases">
        <title>Pervasive Adenine N6-methylation of Active Genes in Fungi.</title>
        <authorList>
            <consortium name="DOE Joint Genome Institute"/>
            <person name="Mondo S.J."/>
            <person name="Dannebaum R.O."/>
            <person name="Kuo R.C."/>
            <person name="Labutti K."/>
            <person name="Haridas S."/>
            <person name="Kuo A."/>
            <person name="Salamov A."/>
            <person name="Ahrendt S.R."/>
            <person name="Lipzen A."/>
            <person name="Sullivan W."/>
            <person name="Andreopoulos W.B."/>
            <person name="Clum A."/>
            <person name="Lindquist E."/>
            <person name="Daum C."/>
            <person name="Ramamoorthy G.K."/>
            <person name="Gryganskyi A."/>
            <person name="Culley D."/>
            <person name="Magnuson J.K."/>
            <person name="James T.Y."/>
            <person name="O'Malley M.A."/>
            <person name="Stajich J.E."/>
            <person name="Spatafora J.W."/>
            <person name="Visel A."/>
            <person name="Grigoriev I.V."/>
        </authorList>
    </citation>
    <scope>NUCLEOTIDE SEQUENCE [LARGE SCALE GENOMIC DNA]</scope>
    <source>
        <strain evidence="1 2">NRRL 3116</strain>
    </source>
</reference>
<accession>A0A1Y2GDY0</accession>
<evidence type="ECO:0000313" key="1">
    <source>
        <dbReference type="EMBL" id="ORZ08061.1"/>
    </source>
</evidence>
<dbReference type="RefSeq" id="XP_021878295.1">
    <property type="nucleotide sequence ID" value="XM_022026779.1"/>
</dbReference>
<dbReference type="InParanoid" id="A0A1Y2GDY0"/>
<dbReference type="AlphaFoldDB" id="A0A1Y2GDY0"/>
<sequence length="243" mass="27837">MPGKRNMLSPYRSKRMEQQGMLTRGSLAIARRRRLEHLDVLPIHVEGISALTTLGYLILRAPEHAMCSNFLSTVVDWNVSLRINIDLREAMRNDHPEVNPYFNKSVRSTLDEILLGLVDPLNARFPKIRTKDNVSYRARTNPENLCHKCCLYVKQLEATLSSSSTVCSRDISKQGFRNQMNWLDPVIGVFSRLFVINQPFDEPTSFLDMVVINRDQGGLTYIITLVLPLAADFYSSWFIETET</sequence>
<proteinExistence type="predicted"/>
<dbReference type="EMBL" id="MCFF01000039">
    <property type="protein sequence ID" value="ORZ08061.1"/>
    <property type="molecule type" value="Genomic_DNA"/>
</dbReference>
<dbReference type="GeneID" id="33568622"/>
<gene>
    <name evidence="1" type="ORF">BCR41DRAFT_373451</name>
</gene>
<organism evidence="1 2">
    <name type="scientific">Lobosporangium transversale</name>
    <dbReference type="NCBI Taxonomy" id="64571"/>
    <lineage>
        <taxon>Eukaryota</taxon>
        <taxon>Fungi</taxon>
        <taxon>Fungi incertae sedis</taxon>
        <taxon>Mucoromycota</taxon>
        <taxon>Mortierellomycotina</taxon>
        <taxon>Mortierellomycetes</taxon>
        <taxon>Mortierellales</taxon>
        <taxon>Mortierellaceae</taxon>
        <taxon>Lobosporangium</taxon>
    </lineage>
</organism>
<evidence type="ECO:0000313" key="2">
    <source>
        <dbReference type="Proteomes" id="UP000193648"/>
    </source>
</evidence>
<name>A0A1Y2GDY0_9FUNG</name>
<comment type="caution">
    <text evidence="1">The sequence shown here is derived from an EMBL/GenBank/DDBJ whole genome shotgun (WGS) entry which is preliminary data.</text>
</comment>
<protein>
    <submittedName>
        <fullName evidence="1">Uncharacterized protein</fullName>
    </submittedName>
</protein>
<keyword evidence="2" id="KW-1185">Reference proteome</keyword>
<dbReference type="Proteomes" id="UP000193648">
    <property type="component" value="Unassembled WGS sequence"/>
</dbReference>